<accession>A0A5J6JCT9</accession>
<name>A0A5J6JCT9_STRVI</name>
<evidence type="ECO:0000313" key="2">
    <source>
        <dbReference type="Proteomes" id="UP000325563"/>
    </source>
</evidence>
<keyword evidence="2" id="KW-1185">Reference proteome</keyword>
<dbReference type="PANTHER" id="PTHR10098:SF108">
    <property type="entry name" value="TETRATRICOPEPTIDE REPEAT PROTEIN 28"/>
    <property type="match status" value="1"/>
</dbReference>
<evidence type="ECO:0000313" key="1">
    <source>
        <dbReference type="EMBL" id="QEV49107.1"/>
    </source>
</evidence>
<dbReference type="Gene3D" id="1.25.40.10">
    <property type="entry name" value="Tetratricopeptide repeat domain"/>
    <property type="match status" value="2"/>
</dbReference>
<dbReference type="SUPFAM" id="SSF50494">
    <property type="entry name" value="Trypsin-like serine proteases"/>
    <property type="match status" value="1"/>
</dbReference>
<dbReference type="PANTHER" id="PTHR10098">
    <property type="entry name" value="RAPSYN-RELATED"/>
    <property type="match status" value="1"/>
</dbReference>
<dbReference type="Proteomes" id="UP000325563">
    <property type="component" value="Chromosome"/>
</dbReference>
<reference evidence="1 2" key="1">
    <citation type="submission" date="2017-09" db="EMBL/GenBank/DDBJ databases">
        <authorList>
            <person name="Lee N."/>
            <person name="Cho B.-K."/>
        </authorList>
    </citation>
    <scope>NUCLEOTIDE SEQUENCE [LARGE SCALE GENOMIC DNA]</scope>
    <source>
        <strain evidence="1 2">ATCC 27476</strain>
    </source>
</reference>
<dbReference type="EMBL" id="CP023692">
    <property type="protein sequence ID" value="QEV49107.1"/>
    <property type="molecule type" value="Genomic_DNA"/>
</dbReference>
<dbReference type="SUPFAM" id="SSF52540">
    <property type="entry name" value="P-loop containing nucleoside triphosphate hydrolases"/>
    <property type="match status" value="1"/>
</dbReference>
<proteinExistence type="predicted"/>
<dbReference type="AlphaFoldDB" id="A0A5J6JCT9"/>
<organism evidence="1 2">
    <name type="scientific">Streptomyces vinaceus</name>
    <dbReference type="NCBI Taxonomy" id="1960"/>
    <lineage>
        <taxon>Bacteria</taxon>
        <taxon>Bacillati</taxon>
        <taxon>Actinomycetota</taxon>
        <taxon>Actinomycetes</taxon>
        <taxon>Kitasatosporales</taxon>
        <taxon>Streptomycetaceae</taxon>
        <taxon>Streptomyces</taxon>
    </lineage>
</organism>
<dbReference type="Pfam" id="PF13424">
    <property type="entry name" value="TPR_12"/>
    <property type="match status" value="1"/>
</dbReference>
<evidence type="ECO:0008006" key="3">
    <source>
        <dbReference type="Google" id="ProtNLM"/>
    </source>
</evidence>
<dbReference type="InterPro" id="IPR027417">
    <property type="entry name" value="P-loop_NTPase"/>
</dbReference>
<dbReference type="KEGG" id="svn:CP980_32125"/>
<protein>
    <recommendedName>
        <fullName evidence="3">Serine protease</fullName>
    </recommendedName>
</protein>
<dbReference type="Gene3D" id="2.40.10.10">
    <property type="entry name" value="Trypsin-like serine proteases"/>
    <property type="match status" value="1"/>
</dbReference>
<sequence>MTSCSVNAEATARRGGLDPHRIAEVIVATAAGGGRRGSGYRVGDTAVLTAFHVVAGAAAVRVRFDADRPGEWAAAAELAWSDPGTDVAVLTFTTPPGGVPVPAARFGRIGDDRHAVIDVHAAGFPLWKRRRGADGRQFRELHQADGTVAALSNLRTGTLEITVPAAAADPDPAVSPWSGMSGAAVWAGPFLVGVVAEHHRGEGLGRLTAVRIDHTLRQLADGPRARLAALLALPDPAVLPDVAAEPDAPVPPVPPVTPVSSKVIGLPVAHGLELFKDRVEARDMIGRHLADPGIRMVTVTGRRGIGKSAVAAKVMELLERGEWPGHARAPLPAGLINLSTRTSGVSLERLYFDCARALGPAHEARLLEVWAADRPVPDKIDELFAAMGDRLFVVLVDNLEDRLLDDGRLDDGELDTFFDCLFRARGTPRLLVTSQLPLRLPPELRRFAAEVELSDGLPPAESVALLREFDQDGSLGVAQLSDAELLQAAVRVHRVPRALELLVGAMADDTLLLPTLEEVLEDFTLREDVVAGLAEDRYHRLSADHRSVLNVLAVLRTPAPREAVEWITAGFDPALDVTAALSGLLRMRMLAVDRRTRTYVLHPMDADLAYGALPAEGPLGRPALERRAAEWYARIAPPRRDWRTLDDIQAHRRAFDHRVRAGDMDEAAFVMGAIGQWMVWHGSTAAAISMHLTLEEQVNDDRARLAHLISFGHARLNGGPLPHALELFTEAAEVAERVEDRRALQEAMFGLGDAHRQLGRLEEATGPLARAGALARENGDAEAEAHAVLSLSLAHSTLGDGEAALAGADRLAELAAVSGDELTEARSLNARFTALLTLGRWEETIAAGDLAVRAYAAAGVQEATDYALNAKGVSLLALGRPEEALACLEEALRAASAMENPRTEGVCLYNTAWTQWTLGRYERAAEAAERSAASLQRAGAAEAAAAQALGEAARARSVPAAREAADALVRAARAAGGNVEMVRPAWLTAQAETLREHA</sequence>
<dbReference type="InterPro" id="IPR009003">
    <property type="entry name" value="Peptidase_S1_PA"/>
</dbReference>
<gene>
    <name evidence="1" type="ORF">CP980_32125</name>
</gene>
<dbReference type="InterPro" id="IPR011990">
    <property type="entry name" value="TPR-like_helical_dom_sf"/>
</dbReference>
<dbReference type="Pfam" id="PF13365">
    <property type="entry name" value="Trypsin_2"/>
    <property type="match status" value="1"/>
</dbReference>
<dbReference type="InterPro" id="IPR043504">
    <property type="entry name" value="Peptidase_S1_PA_chymotrypsin"/>
</dbReference>
<dbReference type="SUPFAM" id="SSF48452">
    <property type="entry name" value="TPR-like"/>
    <property type="match status" value="2"/>
</dbReference>